<keyword evidence="3" id="KW-1185">Reference proteome</keyword>
<evidence type="ECO:0000313" key="3">
    <source>
        <dbReference type="Proteomes" id="UP001283341"/>
    </source>
</evidence>
<dbReference type="EMBL" id="JAUEDM010000001">
    <property type="protein sequence ID" value="KAK3330154.1"/>
    <property type="molecule type" value="Genomic_DNA"/>
</dbReference>
<proteinExistence type="predicted"/>
<feature type="compositionally biased region" description="Polar residues" evidence="1">
    <location>
        <begin position="71"/>
        <end position="80"/>
    </location>
</feature>
<feature type="compositionally biased region" description="Polar residues" evidence="1">
    <location>
        <begin position="130"/>
        <end position="140"/>
    </location>
</feature>
<sequence>MTENITGKKPRHKKKNMDNRTYTGSGYDDDLPLPPFYTRRDPVNPYPASSSSSPTPGLLGTSISLTPAHGGTTNDLSESLRNLGIDDGQSITQSSLQRRPKPRSALDEPSKSSIVPIEAPDSDTEPEPPFQSSATDTPRASNLLLSSPHLGGGSPLSSTSLFPLPPATDESPLGSTSLPPLPPKSDAIRSQDLGAPQPALADLAGPGYPKKDMGATMDLISDIKPSSYASGLDSSSYTLGGSSSEPYSYLKPSLGASSGAYGSSGTRFGDSNLSGTGLGDSSGTSLGGTRATSFGDLDLSGLSLGSIGGTSSGPYDGTSSASYGGTSSGPYDGTSSASYGGTSSGDDDWLKKYL</sequence>
<feature type="region of interest" description="Disordered" evidence="1">
    <location>
        <begin position="308"/>
        <end position="354"/>
    </location>
</feature>
<dbReference type="AlphaFoldDB" id="A0AAE0MGI3"/>
<protein>
    <submittedName>
        <fullName evidence="2">Uncharacterized protein</fullName>
    </submittedName>
</protein>
<feature type="compositionally biased region" description="Low complexity" evidence="1">
    <location>
        <begin position="255"/>
        <end position="290"/>
    </location>
</feature>
<feature type="region of interest" description="Disordered" evidence="1">
    <location>
        <begin position="227"/>
        <end position="290"/>
    </location>
</feature>
<feature type="compositionally biased region" description="Low complexity" evidence="1">
    <location>
        <begin position="317"/>
        <end position="341"/>
    </location>
</feature>
<evidence type="ECO:0000256" key="1">
    <source>
        <dbReference type="SAM" id="MobiDB-lite"/>
    </source>
</evidence>
<accession>A0AAE0MGI3</accession>
<feature type="region of interest" description="Disordered" evidence="1">
    <location>
        <begin position="1"/>
        <end position="214"/>
    </location>
</feature>
<feature type="compositionally biased region" description="Low complexity" evidence="1">
    <location>
        <begin position="141"/>
        <end position="162"/>
    </location>
</feature>
<gene>
    <name evidence="2" type="ORF">B0H66DRAFT_47550</name>
</gene>
<organism evidence="2 3">
    <name type="scientific">Apodospora peruviana</name>
    <dbReference type="NCBI Taxonomy" id="516989"/>
    <lineage>
        <taxon>Eukaryota</taxon>
        <taxon>Fungi</taxon>
        <taxon>Dikarya</taxon>
        <taxon>Ascomycota</taxon>
        <taxon>Pezizomycotina</taxon>
        <taxon>Sordariomycetes</taxon>
        <taxon>Sordariomycetidae</taxon>
        <taxon>Sordariales</taxon>
        <taxon>Lasiosphaeriaceae</taxon>
        <taxon>Apodospora</taxon>
    </lineage>
</organism>
<dbReference type="Proteomes" id="UP001283341">
    <property type="component" value="Unassembled WGS sequence"/>
</dbReference>
<feature type="compositionally biased region" description="Low complexity" evidence="1">
    <location>
        <begin position="49"/>
        <end position="62"/>
    </location>
</feature>
<reference evidence="2" key="2">
    <citation type="submission" date="2023-06" db="EMBL/GenBank/DDBJ databases">
        <authorList>
            <consortium name="Lawrence Berkeley National Laboratory"/>
            <person name="Haridas S."/>
            <person name="Hensen N."/>
            <person name="Bonometti L."/>
            <person name="Westerberg I."/>
            <person name="Brannstrom I.O."/>
            <person name="Guillou S."/>
            <person name="Cros-Aarteil S."/>
            <person name="Calhoun S."/>
            <person name="Kuo A."/>
            <person name="Mondo S."/>
            <person name="Pangilinan J."/>
            <person name="Riley R."/>
            <person name="Labutti K."/>
            <person name="Andreopoulos B."/>
            <person name="Lipzen A."/>
            <person name="Chen C."/>
            <person name="Yanf M."/>
            <person name="Daum C."/>
            <person name="Ng V."/>
            <person name="Clum A."/>
            <person name="Steindorff A."/>
            <person name="Ohm R."/>
            <person name="Martin F."/>
            <person name="Silar P."/>
            <person name="Natvig D."/>
            <person name="Lalanne C."/>
            <person name="Gautier V."/>
            <person name="Ament-Velasquez S.L."/>
            <person name="Kruys A."/>
            <person name="Hutchinson M.I."/>
            <person name="Powell A.J."/>
            <person name="Barry K."/>
            <person name="Miller A.N."/>
            <person name="Grigoriev I.V."/>
            <person name="Debuchy R."/>
            <person name="Gladieux P."/>
            <person name="Thoren M.H."/>
            <person name="Johannesson H."/>
        </authorList>
    </citation>
    <scope>NUCLEOTIDE SEQUENCE</scope>
    <source>
        <strain evidence="2">CBS 118394</strain>
    </source>
</reference>
<evidence type="ECO:0000313" key="2">
    <source>
        <dbReference type="EMBL" id="KAK3330154.1"/>
    </source>
</evidence>
<reference evidence="2" key="1">
    <citation type="journal article" date="2023" name="Mol. Phylogenet. Evol.">
        <title>Genome-scale phylogeny and comparative genomics of the fungal order Sordariales.</title>
        <authorList>
            <person name="Hensen N."/>
            <person name="Bonometti L."/>
            <person name="Westerberg I."/>
            <person name="Brannstrom I.O."/>
            <person name="Guillou S."/>
            <person name="Cros-Aarteil S."/>
            <person name="Calhoun S."/>
            <person name="Haridas S."/>
            <person name="Kuo A."/>
            <person name="Mondo S."/>
            <person name="Pangilinan J."/>
            <person name="Riley R."/>
            <person name="LaButti K."/>
            <person name="Andreopoulos B."/>
            <person name="Lipzen A."/>
            <person name="Chen C."/>
            <person name="Yan M."/>
            <person name="Daum C."/>
            <person name="Ng V."/>
            <person name="Clum A."/>
            <person name="Steindorff A."/>
            <person name="Ohm R.A."/>
            <person name="Martin F."/>
            <person name="Silar P."/>
            <person name="Natvig D.O."/>
            <person name="Lalanne C."/>
            <person name="Gautier V."/>
            <person name="Ament-Velasquez S.L."/>
            <person name="Kruys A."/>
            <person name="Hutchinson M.I."/>
            <person name="Powell A.J."/>
            <person name="Barry K."/>
            <person name="Miller A.N."/>
            <person name="Grigoriev I.V."/>
            <person name="Debuchy R."/>
            <person name="Gladieux P."/>
            <person name="Hiltunen Thoren M."/>
            <person name="Johannesson H."/>
        </authorList>
    </citation>
    <scope>NUCLEOTIDE SEQUENCE</scope>
    <source>
        <strain evidence="2">CBS 118394</strain>
    </source>
</reference>
<feature type="compositionally biased region" description="Low complexity" evidence="1">
    <location>
        <begin position="227"/>
        <end position="244"/>
    </location>
</feature>
<name>A0AAE0MGI3_9PEZI</name>
<comment type="caution">
    <text evidence="2">The sequence shown here is derived from an EMBL/GenBank/DDBJ whole genome shotgun (WGS) entry which is preliminary data.</text>
</comment>